<proteinExistence type="inferred from homology"/>
<dbReference type="InterPro" id="IPR013083">
    <property type="entry name" value="Znf_RING/FYVE/PHD"/>
</dbReference>
<feature type="domain" description="RING-type" evidence="14">
    <location>
        <begin position="294"/>
        <end position="333"/>
    </location>
</feature>
<dbReference type="SUPFAM" id="SSF57850">
    <property type="entry name" value="RING/U-box"/>
    <property type="match status" value="1"/>
</dbReference>
<organism evidence="15 16">
    <name type="scientific">Pristionchus fissidentatus</name>
    <dbReference type="NCBI Taxonomy" id="1538716"/>
    <lineage>
        <taxon>Eukaryota</taxon>
        <taxon>Metazoa</taxon>
        <taxon>Ecdysozoa</taxon>
        <taxon>Nematoda</taxon>
        <taxon>Chromadorea</taxon>
        <taxon>Rhabditida</taxon>
        <taxon>Rhabditina</taxon>
        <taxon>Diplogasteromorpha</taxon>
        <taxon>Diplogasteroidea</taxon>
        <taxon>Neodiplogasteridae</taxon>
        <taxon>Pristionchus</taxon>
    </lineage>
</organism>
<keyword evidence="9" id="KW-0862">Zinc</keyword>
<dbReference type="InterPro" id="IPR045195">
    <property type="entry name" value="LOG2-like_mRING_C3HC5"/>
</dbReference>
<dbReference type="PROSITE" id="PS50089">
    <property type="entry name" value="ZF_RING_2"/>
    <property type="match status" value="1"/>
</dbReference>
<evidence type="ECO:0000256" key="9">
    <source>
        <dbReference type="ARBA" id="ARBA00022833"/>
    </source>
</evidence>
<feature type="region of interest" description="Disordered" evidence="13">
    <location>
        <begin position="454"/>
        <end position="505"/>
    </location>
</feature>
<dbReference type="GO" id="GO:0008270">
    <property type="term" value="F:zinc ion binding"/>
    <property type="evidence" value="ECO:0007669"/>
    <property type="project" value="UniProtKB-KW"/>
</dbReference>
<evidence type="ECO:0000313" key="15">
    <source>
        <dbReference type="EMBL" id="GMT35586.1"/>
    </source>
</evidence>
<dbReference type="GO" id="GO:0061630">
    <property type="term" value="F:ubiquitin protein ligase activity"/>
    <property type="evidence" value="ECO:0007669"/>
    <property type="project" value="UniProtKB-EC"/>
</dbReference>
<dbReference type="Pfam" id="PF26192">
    <property type="entry name" value="RNF157-like_N"/>
    <property type="match status" value="1"/>
</dbReference>
<dbReference type="CDD" id="cd16789">
    <property type="entry name" value="mRING-HC-C3HC5_MGRN1-like"/>
    <property type="match status" value="1"/>
</dbReference>
<dbReference type="InterPro" id="IPR045194">
    <property type="entry name" value="MGRN1/RNF157-like"/>
</dbReference>
<keyword evidence="5" id="KW-0519">Myristate</keyword>
<sequence>FINSVQTSDAMGQVSSRVRNTFSRERSGRSGRGANSSEDEDKTLDIYSRCESEGTSYFGTHFLLGEGRYEMAKPEASLFFVENKELDLLGDKPLVFPSSALRGNDRGSDLVIPVDIWVNVRKESVKFVRVAKDDGEEGADKYRVEFMFDADRPGTIQLHFNALEINEGSDVRFGYRDGKSPSAQFSSEFSFEIGADQVFNSYTFDTANFDMAKMQYKGGNFFPVVIACTVRDEERVQVQTTVCTITEATDSSHALMLKTKRQKIFVNGIMYLMQELFGIENKEARDSEEQPFECVICMNDIRDTVILPCRHLCLCYSCAEHLRQRSNNCPICRKPFRALSQLVAKKSVENGHGNRPNRYEQLMLVEALNGTLPQTPSTTADIADEIHSVEEINEEERIVRASFKGRGQKVIGKKTIVEEMKETPDGIELKAVESFMHHPVPVVVVKPAKAKDGASSSSIVCENSALTSSDEETPETSSVEILADPSSSDSKDSTDALLKRPEDVV</sequence>
<dbReference type="SMART" id="SM00184">
    <property type="entry name" value="RING"/>
    <property type="match status" value="1"/>
</dbReference>
<keyword evidence="8" id="KW-0833">Ubl conjugation pathway</keyword>
<dbReference type="InterPro" id="IPR058981">
    <property type="entry name" value="MGRN1/RNF157-like_N"/>
</dbReference>
<feature type="compositionally biased region" description="Polar residues" evidence="13">
    <location>
        <begin position="454"/>
        <end position="466"/>
    </location>
</feature>
<evidence type="ECO:0000259" key="14">
    <source>
        <dbReference type="PROSITE" id="PS50089"/>
    </source>
</evidence>
<evidence type="ECO:0000256" key="5">
    <source>
        <dbReference type="ARBA" id="ARBA00022707"/>
    </source>
</evidence>
<feature type="region of interest" description="Disordered" evidence="13">
    <location>
        <begin position="1"/>
        <end position="41"/>
    </location>
</feature>
<dbReference type="AlphaFoldDB" id="A0AAV5WWT0"/>
<evidence type="ECO:0000256" key="7">
    <source>
        <dbReference type="ARBA" id="ARBA00022771"/>
    </source>
</evidence>
<comment type="similarity">
    <text evidence="11">Belongs to the RING-type zinc finger family. LOG2 subfamily.</text>
</comment>
<dbReference type="PANTHER" id="PTHR22996:SF0">
    <property type="entry name" value="RE60872P-RELATED"/>
    <property type="match status" value="1"/>
</dbReference>
<feature type="compositionally biased region" description="Basic and acidic residues" evidence="13">
    <location>
        <begin position="489"/>
        <end position="505"/>
    </location>
</feature>
<accession>A0AAV5WWT0</accession>
<evidence type="ECO:0000256" key="4">
    <source>
        <dbReference type="ARBA" id="ARBA00022679"/>
    </source>
</evidence>
<dbReference type="GO" id="GO:0005737">
    <property type="term" value="C:cytoplasm"/>
    <property type="evidence" value="ECO:0007669"/>
    <property type="project" value="TreeGrafter"/>
</dbReference>
<reference evidence="15" key="1">
    <citation type="submission" date="2023-10" db="EMBL/GenBank/DDBJ databases">
        <title>Genome assembly of Pristionchus species.</title>
        <authorList>
            <person name="Yoshida K."/>
            <person name="Sommer R.J."/>
        </authorList>
    </citation>
    <scope>NUCLEOTIDE SEQUENCE</scope>
    <source>
        <strain evidence="15">RS5133</strain>
    </source>
</reference>
<evidence type="ECO:0000256" key="11">
    <source>
        <dbReference type="ARBA" id="ARBA00025721"/>
    </source>
</evidence>
<dbReference type="GO" id="GO:0016567">
    <property type="term" value="P:protein ubiquitination"/>
    <property type="evidence" value="ECO:0007669"/>
    <property type="project" value="TreeGrafter"/>
</dbReference>
<evidence type="ECO:0000256" key="12">
    <source>
        <dbReference type="PROSITE-ProRule" id="PRU00175"/>
    </source>
</evidence>
<evidence type="ECO:0000256" key="3">
    <source>
        <dbReference type="ARBA" id="ARBA00012483"/>
    </source>
</evidence>
<comment type="caution">
    <text evidence="15">The sequence shown here is derived from an EMBL/GenBank/DDBJ whole genome shotgun (WGS) entry which is preliminary data.</text>
</comment>
<keyword evidence="10" id="KW-0449">Lipoprotein</keyword>
<dbReference type="Pfam" id="PF13920">
    <property type="entry name" value="zf-C3HC4_3"/>
    <property type="match status" value="1"/>
</dbReference>
<evidence type="ECO:0000256" key="1">
    <source>
        <dbReference type="ARBA" id="ARBA00000900"/>
    </source>
</evidence>
<keyword evidence="7 12" id="KW-0863">Zinc-finger</keyword>
<keyword evidence="4" id="KW-0808">Transferase</keyword>
<evidence type="ECO:0000256" key="2">
    <source>
        <dbReference type="ARBA" id="ARBA00004906"/>
    </source>
</evidence>
<keyword evidence="6" id="KW-0479">Metal-binding</keyword>
<evidence type="ECO:0000313" key="16">
    <source>
        <dbReference type="Proteomes" id="UP001432322"/>
    </source>
</evidence>
<evidence type="ECO:0000256" key="8">
    <source>
        <dbReference type="ARBA" id="ARBA00022786"/>
    </source>
</evidence>
<protein>
    <recommendedName>
        <fullName evidence="3">RING-type E3 ubiquitin transferase</fullName>
        <ecNumber evidence="3">2.3.2.27</ecNumber>
    </recommendedName>
</protein>
<keyword evidence="16" id="KW-1185">Reference proteome</keyword>
<dbReference type="EC" id="2.3.2.27" evidence="3"/>
<evidence type="ECO:0000256" key="10">
    <source>
        <dbReference type="ARBA" id="ARBA00023288"/>
    </source>
</evidence>
<gene>
    <name evidence="15" type="ORF">PFISCL1PPCAC_26883</name>
</gene>
<dbReference type="Gene3D" id="3.30.40.10">
    <property type="entry name" value="Zinc/RING finger domain, C3HC4 (zinc finger)"/>
    <property type="match status" value="1"/>
</dbReference>
<evidence type="ECO:0000256" key="6">
    <source>
        <dbReference type="ARBA" id="ARBA00022723"/>
    </source>
</evidence>
<dbReference type="PANTHER" id="PTHR22996">
    <property type="entry name" value="MAHOGUNIN"/>
    <property type="match status" value="1"/>
</dbReference>
<dbReference type="InterPro" id="IPR001841">
    <property type="entry name" value="Znf_RING"/>
</dbReference>
<feature type="compositionally biased region" description="Polar residues" evidence="13">
    <location>
        <begin position="1"/>
        <end position="21"/>
    </location>
</feature>
<name>A0AAV5WWT0_9BILA</name>
<feature type="non-terminal residue" evidence="15">
    <location>
        <position position="1"/>
    </location>
</feature>
<dbReference type="Proteomes" id="UP001432322">
    <property type="component" value="Unassembled WGS sequence"/>
</dbReference>
<feature type="compositionally biased region" description="Low complexity" evidence="13">
    <location>
        <begin position="475"/>
        <end position="488"/>
    </location>
</feature>
<comment type="catalytic activity">
    <reaction evidence="1">
        <text>S-ubiquitinyl-[E2 ubiquitin-conjugating enzyme]-L-cysteine + [acceptor protein]-L-lysine = [E2 ubiquitin-conjugating enzyme]-L-cysteine + N(6)-ubiquitinyl-[acceptor protein]-L-lysine.</text>
        <dbReference type="EC" id="2.3.2.27"/>
    </reaction>
</comment>
<evidence type="ECO:0000256" key="13">
    <source>
        <dbReference type="SAM" id="MobiDB-lite"/>
    </source>
</evidence>
<comment type="pathway">
    <text evidence="2">Protein modification; protein ubiquitination.</text>
</comment>
<dbReference type="EMBL" id="BTSY01000007">
    <property type="protein sequence ID" value="GMT35586.1"/>
    <property type="molecule type" value="Genomic_DNA"/>
</dbReference>